<dbReference type="CDD" id="cd13365">
    <property type="entry name" value="PH_PLC_plant-like"/>
    <property type="match status" value="1"/>
</dbReference>
<keyword evidence="12" id="KW-1185">Reference proteome</keyword>
<dbReference type="SUPFAM" id="SSF57903">
    <property type="entry name" value="FYVE/PHD zinc finger"/>
    <property type="match status" value="1"/>
</dbReference>
<dbReference type="Pfam" id="PF16457">
    <property type="entry name" value="PH_12"/>
    <property type="match status" value="1"/>
</dbReference>
<evidence type="ECO:0000256" key="4">
    <source>
        <dbReference type="ARBA" id="ARBA00022833"/>
    </source>
</evidence>
<evidence type="ECO:0000256" key="2">
    <source>
        <dbReference type="ARBA" id="ARBA00022737"/>
    </source>
</evidence>
<protein>
    <submittedName>
        <fullName evidence="11">PH, RCC1 and FYVE domains-containing protein 1</fullName>
    </submittedName>
</protein>
<evidence type="ECO:0000256" key="6">
    <source>
        <dbReference type="PROSITE-ProRule" id="PRU00235"/>
    </source>
</evidence>
<proteinExistence type="predicted"/>
<dbReference type="Pfam" id="PF08381">
    <property type="entry name" value="BRX"/>
    <property type="match status" value="1"/>
</dbReference>
<evidence type="ECO:0000256" key="3">
    <source>
        <dbReference type="ARBA" id="ARBA00022771"/>
    </source>
</evidence>
<sequence>GMADLASFGSHERDVEQAFITLKKGTQLVKYSRKGKPKLCTFRLSSDETKLIWISHGREKNLKLSSVSHIIPGQRTAVFRRYLRPEKDYLSFSLIYKKGERSLDLICKDQAEVEVWFSSLKALISRGERIRRGKSDLSNESVDLIPNDRPNAGTLEFASSIARGRFSFESVSHESTSSCSRSDTNMPVRTSCGDGSRVSVSSVSHSSSVGSGLDDIESLGDVYIWGEVWVDGNSSDGLGSLASCKTDVLTPKPLESDVVLDVHQIGPGDRHIALVTRQGEVFTWGEDSGGRLGHGFEKDFGRPHLVESLAITNVTFVACGEYHSCAVSSSGDLFTWGDGTHGAGLLGHGTDVSYWIPKRVSGPLEGLQVVSVACGTWHSALATSNGKLFTIGDGRFGVLGHGDRDSVAYPKEVQLLSGHKAIKVACGVWHSAAIIEVMGPSGSNTSAKRLFTWGDGDQYRLGHVNKETYLEPTCVAAVAEYNFHQVACGYTMTVALTTSGHVFTMGGTAYGQLGNPNSDGKVPILVRGKLVGEFVEEISCGANHVAVLTSRSELYTWGRGANGRLGHGDTDDQKSPTLVEALKDRHIKNISCGSTFTSCICLHKWVSGVDQSVCSDCRQPFGFTRKRRNCYHCGLVYCHPCSSKKASKAALAPTPSKPHRVCDACYAKLKGSDSASNFNRDISRPSSSIYGRESFHRGEVRSSRVLLPPTIEPVKYLEIRTNKPGSTHDSIVRAAQVPTTLQLKDVSFPISLSSVQNVYKPVIQPSQPPTPPTSATPIPMSPYARRPPSPPRSTSPGFSRSLIDNLRKKNDHLNQEVTKWQNKNQNLEQKSDMQDMKIQELQKNIEEAMSQFGEESSKLREAKEFIKSLADKLREVTEKLPPEIPDKETLRTMHAQAEEFLHEEKDFESSSSPQSLESEQQSAPDVPASDSDSSKLQQQRVEGNDDASGVVPSIDGENILEESSNSSVSSLVVIPPSSGNGSKLHDSGIPVKEGEKSVIEQFEHGVYGTLVVLPSGYKVFKRIRFSKRRFNEQQAEEWWNQNKDKVLSKYSPPAAKNSKTGSSITPPHAEENSEALPSS</sequence>
<dbReference type="GO" id="GO:0008270">
    <property type="term" value="F:zinc ion binding"/>
    <property type="evidence" value="ECO:0007669"/>
    <property type="project" value="UniProtKB-KW"/>
</dbReference>
<dbReference type="Pfam" id="PF13713">
    <property type="entry name" value="BRX_N"/>
    <property type="match status" value="1"/>
</dbReference>
<keyword evidence="7" id="KW-0175">Coiled coil</keyword>
<feature type="domain" description="FYVE-type" evidence="9">
    <location>
        <begin position="608"/>
        <end position="670"/>
    </location>
</feature>
<organism evidence="11 12">
    <name type="scientific">Glycine soja</name>
    <name type="common">Wild soybean</name>
    <dbReference type="NCBI Taxonomy" id="3848"/>
    <lineage>
        <taxon>Eukaryota</taxon>
        <taxon>Viridiplantae</taxon>
        <taxon>Streptophyta</taxon>
        <taxon>Embryophyta</taxon>
        <taxon>Tracheophyta</taxon>
        <taxon>Spermatophyta</taxon>
        <taxon>Magnoliopsida</taxon>
        <taxon>eudicotyledons</taxon>
        <taxon>Gunneridae</taxon>
        <taxon>Pentapetalae</taxon>
        <taxon>rosids</taxon>
        <taxon>fabids</taxon>
        <taxon>Fabales</taxon>
        <taxon>Fabaceae</taxon>
        <taxon>Papilionoideae</taxon>
        <taxon>50 kb inversion clade</taxon>
        <taxon>NPAAA clade</taxon>
        <taxon>indigoferoid/millettioid clade</taxon>
        <taxon>Phaseoleae</taxon>
        <taxon>Glycine</taxon>
        <taxon>Glycine subgen. Soja</taxon>
    </lineage>
</organism>
<dbReference type="FunFam" id="2.130.10.30:FF:000028">
    <property type="entry name" value="PH, RCC1 and FYVE domains-containing protein 1"/>
    <property type="match status" value="1"/>
</dbReference>
<evidence type="ECO:0000259" key="9">
    <source>
        <dbReference type="PROSITE" id="PS50178"/>
    </source>
</evidence>
<dbReference type="InterPro" id="IPR027988">
    <property type="entry name" value="BRX_N"/>
</dbReference>
<dbReference type="Gene3D" id="2.130.10.30">
    <property type="entry name" value="Regulator of chromosome condensation 1/beta-lactamase-inhibitor protein II"/>
    <property type="match status" value="2"/>
</dbReference>
<comment type="caution">
    <text evidence="11">The sequence shown here is derived from an EMBL/GenBank/DDBJ whole genome shotgun (WGS) entry which is preliminary data.</text>
</comment>
<dbReference type="SUPFAM" id="SSF50985">
    <property type="entry name" value="RCC1/BLIP-II"/>
    <property type="match status" value="1"/>
</dbReference>
<feature type="region of interest" description="Disordered" evidence="8">
    <location>
        <begin position="763"/>
        <end position="801"/>
    </location>
</feature>
<evidence type="ECO:0000313" key="12">
    <source>
        <dbReference type="Proteomes" id="UP000289340"/>
    </source>
</evidence>
<dbReference type="InterPro" id="IPR011993">
    <property type="entry name" value="PH-like_dom_sf"/>
</dbReference>
<reference evidence="11 12" key="1">
    <citation type="submission" date="2018-09" db="EMBL/GenBank/DDBJ databases">
        <title>A high-quality reference genome of wild soybean provides a powerful tool to mine soybean genomes.</title>
        <authorList>
            <person name="Xie M."/>
            <person name="Chung C.Y.L."/>
            <person name="Li M.-W."/>
            <person name="Wong F.-L."/>
            <person name="Chan T.-F."/>
            <person name="Lam H.-M."/>
        </authorList>
    </citation>
    <scope>NUCLEOTIDE SEQUENCE [LARGE SCALE GENOMIC DNA]</scope>
    <source>
        <strain evidence="12">cv. W05</strain>
        <tissue evidence="11">Hypocotyl of etiolated seedlings</tissue>
    </source>
</reference>
<dbReference type="PRINTS" id="PR00633">
    <property type="entry name" value="RCCNDNSATION"/>
</dbReference>
<dbReference type="SMART" id="SM00064">
    <property type="entry name" value="FYVE"/>
    <property type="match status" value="1"/>
</dbReference>
<feature type="compositionally biased region" description="Low complexity" evidence="8">
    <location>
        <begin position="961"/>
        <end position="978"/>
    </location>
</feature>
<gene>
    <name evidence="11" type="ORF">D0Y65_002582</name>
</gene>
<accession>A0A445LHY3</accession>
<dbReference type="Proteomes" id="UP000289340">
    <property type="component" value="Chromosome 2"/>
</dbReference>
<dbReference type="SUPFAM" id="SSF50729">
    <property type="entry name" value="PH domain-like"/>
    <property type="match status" value="1"/>
</dbReference>
<evidence type="ECO:0000259" key="10">
    <source>
        <dbReference type="PROSITE" id="PS51514"/>
    </source>
</evidence>
<keyword evidence="1" id="KW-0479">Metal-binding</keyword>
<dbReference type="EMBL" id="QZWG01000002">
    <property type="protein sequence ID" value="RZC22785.1"/>
    <property type="molecule type" value="Genomic_DNA"/>
</dbReference>
<dbReference type="Gene3D" id="3.30.40.10">
    <property type="entry name" value="Zinc/RING finger domain, C3HC4 (zinc finger)"/>
    <property type="match status" value="1"/>
</dbReference>
<dbReference type="Pfam" id="PF01363">
    <property type="entry name" value="FYVE"/>
    <property type="match status" value="1"/>
</dbReference>
<keyword evidence="2" id="KW-0677">Repeat</keyword>
<dbReference type="Gene3D" id="2.30.29.30">
    <property type="entry name" value="Pleckstrin-homology domain (PH domain)/Phosphotyrosine-binding domain (PTB)"/>
    <property type="match status" value="1"/>
</dbReference>
<dbReference type="PANTHER" id="PTHR22870">
    <property type="entry name" value="REGULATOR OF CHROMOSOME CONDENSATION"/>
    <property type="match status" value="1"/>
</dbReference>
<dbReference type="InterPro" id="IPR058923">
    <property type="entry name" value="RCC1-like_dom"/>
</dbReference>
<feature type="repeat" description="RCC1" evidence="6">
    <location>
        <begin position="331"/>
        <end position="385"/>
    </location>
</feature>
<dbReference type="InterPro" id="IPR000408">
    <property type="entry name" value="Reg_chr_condens"/>
</dbReference>
<dbReference type="PROSITE" id="PS00626">
    <property type="entry name" value="RCC1_2"/>
    <property type="match status" value="1"/>
</dbReference>
<feature type="domain" description="BRX" evidence="10">
    <location>
        <begin position="996"/>
        <end position="1051"/>
    </location>
</feature>
<dbReference type="PROSITE" id="PS51514">
    <property type="entry name" value="BRX"/>
    <property type="match status" value="1"/>
</dbReference>
<keyword evidence="4" id="KW-0862">Zinc</keyword>
<feature type="repeat" description="RCC1" evidence="6">
    <location>
        <begin position="448"/>
        <end position="499"/>
    </location>
</feature>
<dbReference type="InterPro" id="IPR009091">
    <property type="entry name" value="RCC1/BLIP-II"/>
</dbReference>
<evidence type="ECO:0000256" key="8">
    <source>
        <dbReference type="SAM" id="MobiDB-lite"/>
    </source>
</evidence>
<evidence type="ECO:0000313" key="11">
    <source>
        <dbReference type="EMBL" id="RZC22785.1"/>
    </source>
</evidence>
<dbReference type="CDD" id="cd00065">
    <property type="entry name" value="FYVE_like_SF"/>
    <property type="match status" value="1"/>
</dbReference>
<dbReference type="PROSITE" id="PS50012">
    <property type="entry name" value="RCC1_3"/>
    <property type="match status" value="6"/>
</dbReference>
<dbReference type="Pfam" id="PF25390">
    <property type="entry name" value="WD40_RLD"/>
    <property type="match status" value="1"/>
</dbReference>
<dbReference type="PANTHER" id="PTHR22870:SF352">
    <property type="entry name" value="REGULATOR OF CHROMOSOME CONDENSATION (RCC1) FAMILY PROTEIN"/>
    <property type="match status" value="1"/>
</dbReference>
<feature type="compositionally biased region" description="Low complexity" evidence="8">
    <location>
        <begin position="775"/>
        <end position="784"/>
    </location>
</feature>
<feature type="repeat" description="RCC1" evidence="6">
    <location>
        <begin position="500"/>
        <end position="551"/>
    </location>
</feature>
<evidence type="ECO:0000256" key="1">
    <source>
        <dbReference type="ARBA" id="ARBA00022723"/>
    </source>
</evidence>
<evidence type="ECO:0000256" key="5">
    <source>
        <dbReference type="PROSITE-ProRule" id="PRU00091"/>
    </source>
</evidence>
<dbReference type="InterPro" id="IPR017455">
    <property type="entry name" value="Znf_FYVE-rel"/>
</dbReference>
<feature type="repeat" description="RCC1" evidence="6">
    <location>
        <begin position="552"/>
        <end position="603"/>
    </location>
</feature>
<keyword evidence="3 5" id="KW-0863">Zinc-finger</keyword>
<feature type="repeat" description="RCC1" evidence="6">
    <location>
        <begin position="279"/>
        <end position="330"/>
    </location>
</feature>
<dbReference type="PROSITE" id="PS50178">
    <property type="entry name" value="ZF_FYVE"/>
    <property type="match status" value="1"/>
</dbReference>
<feature type="coiled-coil region" evidence="7">
    <location>
        <begin position="803"/>
        <end position="879"/>
    </location>
</feature>
<dbReference type="InterPro" id="IPR011011">
    <property type="entry name" value="Znf_FYVE_PHD"/>
</dbReference>
<dbReference type="InterPro" id="IPR013083">
    <property type="entry name" value="Znf_RING/FYVE/PHD"/>
</dbReference>
<evidence type="ECO:0000256" key="7">
    <source>
        <dbReference type="SAM" id="Coils"/>
    </source>
</evidence>
<feature type="region of interest" description="Disordered" evidence="8">
    <location>
        <begin position="903"/>
        <end position="989"/>
    </location>
</feature>
<feature type="region of interest" description="Disordered" evidence="8">
    <location>
        <begin position="1041"/>
        <end position="1079"/>
    </location>
</feature>
<dbReference type="AlphaFoldDB" id="A0A445LHY3"/>
<name>A0A445LHY3_GLYSO</name>
<dbReference type="InterPro" id="IPR013591">
    <property type="entry name" value="Brevis_radix_dom"/>
</dbReference>
<dbReference type="InterPro" id="IPR001849">
    <property type="entry name" value="PH_domain"/>
</dbReference>
<dbReference type="InterPro" id="IPR051210">
    <property type="entry name" value="Ub_ligase/GEF_domain"/>
</dbReference>
<feature type="non-terminal residue" evidence="11">
    <location>
        <position position="1"/>
    </location>
</feature>
<feature type="repeat" description="RCC1" evidence="6">
    <location>
        <begin position="386"/>
        <end position="437"/>
    </location>
</feature>
<dbReference type="InterPro" id="IPR000306">
    <property type="entry name" value="Znf_FYVE"/>
</dbReference>
<feature type="compositionally biased region" description="Low complexity" evidence="8">
    <location>
        <begin position="909"/>
        <end position="931"/>
    </location>
</feature>